<sequence>MKYYRYIPIHTNRSNPFQYRQHSSMANAQTDRL</sequence>
<gene>
    <name evidence="1" type="ORF">SCUD_LOCUS14752</name>
</gene>
<reference evidence="1 2" key="2">
    <citation type="submission" date="2018-11" db="EMBL/GenBank/DDBJ databases">
        <authorList>
            <consortium name="Pathogen Informatics"/>
        </authorList>
    </citation>
    <scope>NUCLEOTIDE SEQUENCE [LARGE SCALE GENOMIC DNA]</scope>
    <source>
        <strain evidence="1">Dakar</strain>
        <strain evidence="2">Dakar, Senegal</strain>
    </source>
</reference>
<dbReference type="AlphaFoldDB" id="A0A183KI97"/>
<accession>A0A183KI97</accession>
<protein>
    <submittedName>
        <fullName evidence="1 3">Uncharacterized protein</fullName>
    </submittedName>
</protein>
<evidence type="ECO:0000313" key="2">
    <source>
        <dbReference type="Proteomes" id="UP000279833"/>
    </source>
</evidence>
<evidence type="ECO:0000313" key="1">
    <source>
        <dbReference type="EMBL" id="VDP57343.1"/>
    </source>
</evidence>
<evidence type="ECO:0000313" key="3">
    <source>
        <dbReference type="WBParaSite" id="SCUD_0001475501-mRNA-1"/>
    </source>
</evidence>
<dbReference type="EMBL" id="UZAK01036987">
    <property type="protein sequence ID" value="VDP57343.1"/>
    <property type="molecule type" value="Genomic_DNA"/>
</dbReference>
<dbReference type="WBParaSite" id="SCUD_0001475501-mRNA-1">
    <property type="protein sequence ID" value="SCUD_0001475501-mRNA-1"/>
    <property type="gene ID" value="SCUD_0001475501"/>
</dbReference>
<dbReference type="Proteomes" id="UP000279833">
    <property type="component" value="Unassembled WGS sequence"/>
</dbReference>
<proteinExistence type="predicted"/>
<keyword evidence="2" id="KW-1185">Reference proteome</keyword>
<name>A0A183KI97_9TREM</name>
<organism evidence="3">
    <name type="scientific">Schistosoma curassoni</name>
    <dbReference type="NCBI Taxonomy" id="6186"/>
    <lineage>
        <taxon>Eukaryota</taxon>
        <taxon>Metazoa</taxon>
        <taxon>Spiralia</taxon>
        <taxon>Lophotrochozoa</taxon>
        <taxon>Platyhelminthes</taxon>
        <taxon>Trematoda</taxon>
        <taxon>Digenea</taxon>
        <taxon>Strigeidida</taxon>
        <taxon>Schistosomatoidea</taxon>
        <taxon>Schistosomatidae</taxon>
        <taxon>Schistosoma</taxon>
    </lineage>
</organism>
<reference evidence="3" key="1">
    <citation type="submission" date="2016-06" db="UniProtKB">
        <authorList>
            <consortium name="WormBaseParasite"/>
        </authorList>
    </citation>
    <scope>IDENTIFICATION</scope>
</reference>